<evidence type="ECO:0000256" key="1">
    <source>
        <dbReference type="ARBA" id="ARBA00004196"/>
    </source>
</evidence>
<evidence type="ECO:0000313" key="7">
    <source>
        <dbReference type="EMBL" id="MET3613251.1"/>
    </source>
</evidence>
<dbReference type="SUPFAM" id="SSF48452">
    <property type="entry name" value="TPR-like"/>
    <property type="match status" value="1"/>
</dbReference>
<name>A0ABV2IXN5_9HYPH</name>
<dbReference type="InterPro" id="IPR056413">
    <property type="entry name" value="TPR_CcmH_CycH"/>
</dbReference>
<dbReference type="InterPro" id="IPR051263">
    <property type="entry name" value="C-type_cytochrome_biogenesis"/>
</dbReference>
<dbReference type="Pfam" id="PF23914">
    <property type="entry name" value="TPR_CcmH_CycH"/>
    <property type="match status" value="1"/>
</dbReference>
<keyword evidence="3" id="KW-0201">Cytochrome c-type biogenesis</keyword>
<gene>
    <name evidence="7" type="ORF">ABID16_001556</name>
</gene>
<evidence type="ECO:0000256" key="2">
    <source>
        <dbReference type="ARBA" id="ARBA00022737"/>
    </source>
</evidence>
<feature type="signal peptide" evidence="5">
    <location>
        <begin position="1"/>
        <end position="29"/>
    </location>
</feature>
<evidence type="ECO:0000256" key="4">
    <source>
        <dbReference type="ARBA" id="ARBA00022803"/>
    </source>
</evidence>
<dbReference type="PANTHER" id="PTHR47870">
    <property type="entry name" value="CYTOCHROME C-TYPE BIOGENESIS PROTEIN CCMH"/>
    <property type="match status" value="1"/>
</dbReference>
<dbReference type="InterPro" id="IPR011990">
    <property type="entry name" value="TPR-like_helical_dom_sf"/>
</dbReference>
<sequence>MLFWIIVSCVTALLAVALLAPLLRRSATAGGEHAHDVEVYRDQMAEVHRDAAAGLISAEEAENARAEIGRRLLSSADKASKETGVAAKASRHPLAQAFIILVLPAIGIGLYLHAGSPGVPDAPLAARLANPGNDVALLLAKAENHLIQNPDDGAGWDLVAPIYLRNRRPADAANAYRQAIRIRGESAERLSGLGESIVSSNQGLINSEATDAFRKALSLDKNDARSEFYLAFALEQEGRGMEALAAFQSLAKTSPPDAPWQPIVAQHIATLQKGPAETKPNPDAPGNPTAADVAAAQDMNAGDRQQMIGNMVAGLDEKLKSNPNNFEGWMRLVRSYAMLKQADKASDALARALKAFPAEGEQGKQLVALATQLGIKAPEAKP</sequence>
<reference evidence="7 8" key="1">
    <citation type="submission" date="2024-06" db="EMBL/GenBank/DDBJ databases">
        <title>Genomic Encyclopedia of Type Strains, Phase IV (KMG-IV): sequencing the most valuable type-strain genomes for metagenomic binning, comparative biology and taxonomic classification.</title>
        <authorList>
            <person name="Goeker M."/>
        </authorList>
    </citation>
    <scope>NUCLEOTIDE SEQUENCE [LARGE SCALE GENOMIC DNA]</scope>
    <source>
        <strain evidence="7 8">DSM 29780</strain>
    </source>
</reference>
<comment type="caution">
    <text evidence="7">The sequence shown here is derived from an EMBL/GenBank/DDBJ whole genome shotgun (WGS) entry which is preliminary data.</text>
</comment>
<dbReference type="InterPro" id="IPR017560">
    <property type="entry name" value="Cyt_c_biogenesis_CcmI"/>
</dbReference>
<keyword evidence="8" id="KW-1185">Reference proteome</keyword>
<keyword evidence="4" id="KW-0802">TPR repeat</keyword>
<keyword evidence="2" id="KW-0677">Repeat</keyword>
<evidence type="ECO:0000256" key="5">
    <source>
        <dbReference type="SAM" id="SignalP"/>
    </source>
</evidence>
<evidence type="ECO:0000259" key="6">
    <source>
        <dbReference type="Pfam" id="PF23914"/>
    </source>
</evidence>
<accession>A0ABV2IXN5</accession>
<dbReference type="Proteomes" id="UP001549047">
    <property type="component" value="Unassembled WGS sequence"/>
</dbReference>
<feature type="domain" description="Cytochrome c-type biogenesis protein H TPR" evidence="6">
    <location>
        <begin position="145"/>
        <end position="259"/>
    </location>
</feature>
<feature type="chain" id="PRO_5045728620" evidence="5">
    <location>
        <begin position="30"/>
        <end position="382"/>
    </location>
</feature>
<organism evidence="7 8">
    <name type="scientific">Rhizobium aquaticum</name>
    <dbReference type="NCBI Taxonomy" id="1549636"/>
    <lineage>
        <taxon>Bacteria</taxon>
        <taxon>Pseudomonadati</taxon>
        <taxon>Pseudomonadota</taxon>
        <taxon>Alphaproteobacteria</taxon>
        <taxon>Hyphomicrobiales</taxon>
        <taxon>Rhizobiaceae</taxon>
        <taxon>Rhizobium/Agrobacterium group</taxon>
        <taxon>Rhizobium</taxon>
    </lineage>
</organism>
<proteinExistence type="predicted"/>
<dbReference type="RefSeq" id="WP_354555733.1">
    <property type="nucleotide sequence ID" value="NZ_JBEPMB010000001.1"/>
</dbReference>
<protein>
    <submittedName>
        <fullName evidence="7">Cytochrome c-type biogenesis protein CcmH</fullName>
    </submittedName>
</protein>
<dbReference type="EMBL" id="JBEPMB010000001">
    <property type="protein sequence ID" value="MET3613251.1"/>
    <property type="molecule type" value="Genomic_DNA"/>
</dbReference>
<dbReference type="NCBIfam" id="TIGR03142">
    <property type="entry name" value="cytochro_ccmI"/>
    <property type="match status" value="1"/>
</dbReference>
<evidence type="ECO:0000256" key="3">
    <source>
        <dbReference type="ARBA" id="ARBA00022748"/>
    </source>
</evidence>
<evidence type="ECO:0000313" key="8">
    <source>
        <dbReference type="Proteomes" id="UP001549047"/>
    </source>
</evidence>
<keyword evidence="5" id="KW-0732">Signal</keyword>
<comment type="subcellular location">
    <subcellularLocation>
        <location evidence="1">Cell envelope</location>
    </subcellularLocation>
</comment>
<dbReference type="Gene3D" id="1.25.40.10">
    <property type="entry name" value="Tetratricopeptide repeat domain"/>
    <property type="match status" value="2"/>
</dbReference>
<dbReference type="PANTHER" id="PTHR47870:SF1">
    <property type="entry name" value="CYTOCHROME C-TYPE BIOGENESIS PROTEIN CCMH"/>
    <property type="match status" value="1"/>
</dbReference>